<reference evidence="1" key="1">
    <citation type="submission" date="2023-10" db="EMBL/GenBank/DDBJ databases">
        <title>Genome assembly of Pristionchus species.</title>
        <authorList>
            <person name="Yoshida K."/>
            <person name="Sommer R.J."/>
        </authorList>
    </citation>
    <scope>NUCLEOTIDE SEQUENCE</scope>
    <source>
        <strain evidence="1">RS5133</strain>
    </source>
</reference>
<name>A0AAV5W1F4_9BILA</name>
<protein>
    <submittedName>
        <fullName evidence="1">Uncharacterized protein</fullName>
    </submittedName>
</protein>
<dbReference type="EMBL" id="BTSY01000004">
    <property type="protein sequence ID" value="GMT25729.1"/>
    <property type="molecule type" value="Genomic_DNA"/>
</dbReference>
<evidence type="ECO:0000313" key="1">
    <source>
        <dbReference type="EMBL" id="GMT25729.1"/>
    </source>
</evidence>
<dbReference type="Proteomes" id="UP001432322">
    <property type="component" value="Unassembled WGS sequence"/>
</dbReference>
<accession>A0AAV5W1F4</accession>
<organism evidence="1 2">
    <name type="scientific">Pristionchus fissidentatus</name>
    <dbReference type="NCBI Taxonomy" id="1538716"/>
    <lineage>
        <taxon>Eukaryota</taxon>
        <taxon>Metazoa</taxon>
        <taxon>Ecdysozoa</taxon>
        <taxon>Nematoda</taxon>
        <taxon>Chromadorea</taxon>
        <taxon>Rhabditida</taxon>
        <taxon>Rhabditina</taxon>
        <taxon>Diplogasteromorpha</taxon>
        <taxon>Diplogasteroidea</taxon>
        <taxon>Neodiplogasteridae</taxon>
        <taxon>Pristionchus</taxon>
    </lineage>
</organism>
<dbReference type="AlphaFoldDB" id="A0AAV5W1F4"/>
<keyword evidence="2" id="KW-1185">Reference proteome</keyword>
<evidence type="ECO:0000313" key="2">
    <source>
        <dbReference type="Proteomes" id="UP001432322"/>
    </source>
</evidence>
<gene>
    <name evidence="1" type="ORF">PFISCL1PPCAC_17026</name>
</gene>
<sequence length="115" mass="13408">RPNNLPIIDRLTLRECSVILETAFSACDFDADFLLVECYGDRSKLTTYQSDFASISYVKGDEKVDIRRFCNRFVVRLLSVDFKETCDEMFDFYYQVVGMSTFDEMGISLRCSNMR</sequence>
<feature type="non-terminal residue" evidence="1">
    <location>
        <position position="1"/>
    </location>
</feature>
<feature type="non-terminal residue" evidence="1">
    <location>
        <position position="115"/>
    </location>
</feature>
<proteinExistence type="predicted"/>
<comment type="caution">
    <text evidence="1">The sequence shown here is derived from an EMBL/GenBank/DDBJ whole genome shotgun (WGS) entry which is preliminary data.</text>
</comment>